<dbReference type="GO" id="GO:0004553">
    <property type="term" value="F:hydrolase activity, hydrolyzing O-glycosyl compounds"/>
    <property type="evidence" value="ECO:0007669"/>
    <property type="project" value="InterPro"/>
</dbReference>
<dbReference type="InterPro" id="IPR008939">
    <property type="entry name" value="Lytic_TGlycosylase_superhlx_U"/>
</dbReference>
<evidence type="ECO:0000259" key="5">
    <source>
        <dbReference type="Pfam" id="PF14718"/>
    </source>
</evidence>
<dbReference type="InterPro" id="IPR012289">
    <property type="entry name" value="Lytic_TGlycosylase_superhlx_L"/>
</dbReference>
<evidence type="ECO:0000313" key="7">
    <source>
        <dbReference type="Proteomes" id="UP000243924"/>
    </source>
</evidence>
<proteinExistence type="inferred from homology"/>
<dbReference type="Proteomes" id="UP000243924">
    <property type="component" value="Chromosome I"/>
</dbReference>
<dbReference type="Pfam" id="PF14718">
    <property type="entry name" value="SLT_L"/>
    <property type="match status" value="1"/>
</dbReference>
<evidence type="ECO:0000256" key="2">
    <source>
        <dbReference type="ARBA" id="ARBA00022729"/>
    </source>
</evidence>
<keyword evidence="2 3" id="KW-0732">Signal</keyword>
<dbReference type="GO" id="GO:0042597">
    <property type="term" value="C:periplasmic space"/>
    <property type="evidence" value="ECO:0007669"/>
    <property type="project" value="InterPro"/>
</dbReference>
<dbReference type="PANTHER" id="PTHR37423">
    <property type="entry name" value="SOLUBLE LYTIC MUREIN TRANSGLYCOSYLASE-RELATED"/>
    <property type="match status" value="1"/>
</dbReference>
<feature type="signal peptide" evidence="3">
    <location>
        <begin position="1"/>
        <end position="23"/>
    </location>
</feature>
<evidence type="ECO:0000256" key="1">
    <source>
        <dbReference type="ARBA" id="ARBA00007734"/>
    </source>
</evidence>
<feature type="domain" description="Lytic transglycosylase superhelical linker" evidence="5">
    <location>
        <begin position="406"/>
        <end position="472"/>
    </location>
</feature>
<feature type="domain" description="Transglycosylase SLT" evidence="4">
    <location>
        <begin position="484"/>
        <end position="597"/>
    </location>
</feature>
<dbReference type="RefSeq" id="WP_231701700.1">
    <property type="nucleotide sequence ID" value="NZ_LT629787.1"/>
</dbReference>
<reference evidence="7" key="1">
    <citation type="submission" date="2016-10" db="EMBL/GenBank/DDBJ databases">
        <authorList>
            <person name="Varghese N."/>
            <person name="Submissions S."/>
        </authorList>
    </citation>
    <scope>NUCLEOTIDE SEQUENCE [LARGE SCALE GENOMIC DNA]</scope>
    <source>
        <strain evidence="7">CECT 8338</strain>
    </source>
</reference>
<organism evidence="6 7">
    <name type="scientific">Halopseudomonas salegens</name>
    <dbReference type="NCBI Taxonomy" id="1434072"/>
    <lineage>
        <taxon>Bacteria</taxon>
        <taxon>Pseudomonadati</taxon>
        <taxon>Pseudomonadota</taxon>
        <taxon>Gammaproteobacteria</taxon>
        <taxon>Pseudomonadales</taxon>
        <taxon>Pseudomonadaceae</taxon>
        <taxon>Halopseudomonas</taxon>
    </lineage>
</organism>
<dbReference type="Pfam" id="PF01464">
    <property type="entry name" value="SLT"/>
    <property type="match status" value="1"/>
</dbReference>
<dbReference type="CDD" id="cd13401">
    <property type="entry name" value="Slt70-like"/>
    <property type="match status" value="1"/>
</dbReference>
<dbReference type="InterPro" id="IPR037061">
    <property type="entry name" value="Lytic_TGlycoase_superhlx_L_sf"/>
</dbReference>
<evidence type="ECO:0000256" key="3">
    <source>
        <dbReference type="SAM" id="SignalP"/>
    </source>
</evidence>
<dbReference type="SUPFAM" id="SSF48435">
    <property type="entry name" value="Bacterial muramidases"/>
    <property type="match status" value="1"/>
</dbReference>
<feature type="chain" id="PRO_5009273490" evidence="3">
    <location>
        <begin position="24"/>
        <end position="645"/>
    </location>
</feature>
<gene>
    <name evidence="6" type="ORF">SAMN05216210_1154</name>
</gene>
<comment type="similarity">
    <text evidence="1">Belongs to the transglycosylase Slt family.</text>
</comment>
<evidence type="ECO:0000313" key="6">
    <source>
        <dbReference type="EMBL" id="SDU00309.1"/>
    </source>
</evidence>
<keyword evidence="7" id="KW-1185">Reference proteome</keyword>
<evidence type="ECO:0000259" key="4">
    <source>
        <dbReference type="Pfam" id="PF01464"/>
    </source>
</evidence>
<dbReference type="InterPro" id="IPR023346">
    <property type="entry name" value="Lysozyme-like_dom_sf"/>
</dbReference>
<dbReference type="EMBL" id="LT629787">
    <property type="protein sequence ID" value="SDU00309.1"/>
    <property type="molecule type" value="Genomic_DNA"/>
</dbReference>
<dbReference type="AlphaFoldDB" id="A0A1H2EZ41"/>
<protein>
    <submittedName>
        <fullName evidence="6">Soluble lytic murein transglycosylase</fullName>
    </submittedName>
</protein>
<dbReference type="SUPFAM" id="SSF53955">
    <property type="entry name" value="Lysozyme-like"/>
    <property type="match status" value="1"/>
</dbReference>
<dbReference type="Gene3D" id="1.10.530.10">
    <property type="match status" value="1"/>
</dbReference>
<dbReference type="STRING" id="1434072.SAMN05216210_1154"/>
<dbReference type="PANTHER" id="PTHR37423:SF5">
    <property type="entry name" value="SOLUBLE LYTIC MUREIN TRANSGLYCOSYLASE"/>
    <property type="match status" value="1"/>
</dbReference>
<dbReference type="Gene3D" id="1.10.1240.20">
    <property type="entry name" value="Lytic transglycosylase, superhelical linker domain"/>
    <property type="match status" value="1"/>
</dbReference>
<name>A0A1H2EZ41_9GAMM</name>
<sequence>MSRLFSLCTLITLSLCIVLPAQADRLQQQRTLYDQTMSRLSKGQSLDPNGHAASGLQDYPLYPYLVMKDLENRLNNATTQEVEAFLISHGDLPQAQRLKNRSLQLLASRGDFARLRAHYDSDSQNTELDCKLALDLWSSDRSKAMEQAATLWTVGRSQPNACDPLFQRWRDAGGLTETIAWERMRLALLYRQDALASYLIRYQPERKALAELFVATATQPSRLENLSDYQPNTQRPADALAEIVAVALRRMGNEAPEAALALWPHYRDLPFSDQNRIDITRSIGVRLAQRFNPAALPFMAENDPDMTDERISEWRVRLALRSGQWQTAHDLTRNMPNDLSQQSRWQYWLLRSAQLAQPQIGELQEEYGELAQERDFYGFLAAERTQQPYALNHQPVAVDRVAFARVSNSAGVKRAKEFYARGQITDARREWYHVARNFSREELIAQASMARDMDWYFPAIRSISQAQHWDDLDIRFPLAYQQEIQHHARERALSSTWVYAITRQESGFMSDARSPAGALGLMQLMPATARETARRYNISLNNTHQVLDPDRNIALGTAYMAQLQQQFKGNRVLSSAAYNAGPGRVRQWTRNASNMPADLWVETIPFDETRSYVQRVLSYGVIYGDKLGIQQPVMEQHERYLPAFD</sequence>
<dbReference type="InterPro" id="IPR008258">
    <property type="entry name" value="Transglycosylase_SLT_dom_1"/>
</dbReference>
<accession>A0A1H2EZ41</accession>
<dbReference type="Gene3D" id="1.25.20.10">
    <property type="entry name" value="Bacterial muramidases"/>
    <property type="match status" value="1"/>
</dbReference>